<protein>
    <submittedName>
        <fullName evidence="2">RING finger protein 207-like</fullName>
    </submittedName>
</protein>
<reference evidence="2 3" key="1">
    <citation type="journal article" date="2021" name="Elife">
        <title>Chloroplast acquisition without the gene transfer in kleptoplastic sea slugs, Plakobranchus ocellatus.</title>
        <authorList>
            <person name="Maeda T."/>
            <person name="Takahashi S."/>
            <person name="Yoshida T."/>
            <person name="Shimamura S."/>
            <person name="Takaki Y."/>
            <person name="Nagai Y."/>
            <person name="Toyoda A."/>
            <person name="Suzuki Y."/>
            <person name="Arimoto A."/>
            <person name="Ishii H."/>
            <person name="Satoh N."/>
            <person name="Nishiyama T."/>
            <person name="Hasebe M."/>
            <person name="Maruyama T."/>
            <person name="Minagawa J."/>
            <person name="Obokata J."/>
            <person name="Shigenobu S."/>
        </authorList>
    </citation>
    <scope>NUCLEOTIDE SEQUENCE [LARGE SCALE GENOMIC DNA]</scope>
</reference>
<accession>A0AAV4EW60</accession>
<dbReference type="Proteomes" id="UP000762676">
    <property type="component" value="Unassembled WGS sequence"/>
</dbReference>
<feature type="compositionally biased region" description="Basic and acidic residues" evidence="1">
    <location>
        <begin position="68"/>
        <end position="87"/>
    </location>
</feature>
<keyword evidence="3" id="KW-1185">Reference proteome</keyword>
<organism evidence="2 3">
    <name type="scientific">Elysia marginata</name>
    <dbReference type="NCBI Taxonomy" id="1093978"/>
    <lineage>
        <taxon>Eukaryota</taxon>
        <taxon>Metazoa</taxon>
        <taxon>Spiralia</taxon>
        <taxon>Lophotrochozoa</taxon>
        <taxon>Mollusca</taxon>
        <taxon>Gastropoda</taxon>
        <taxon>Heterobranchia</taxon>
        <taxon>Euthyneura</taxon>
        <taxon>Panpulmonata</taxon>
        <taxon>Sacoglossa</taxon>
        <taxon>Placobranchoidea</taxon>
        <taxon>Plakobranchidae</taxon>
        <taxon>Elysia</taxon>
    </lineage>
</organism>
<feature type="region of interest" description="Disordered" evidence="1">
    <location>
        <begin position="55"/>
        <end position="101"/>
    </location>
</feature>
<proteinExistence type="predicted"/>
<dbReference type="EMBL" id="BMAT01007451">
    <property type="protein sequence ID" value="GFR64668.1"/>
    <property type="molecule type" value="Genomic_DNA"/>
</dbReference>
<gene>
    <name evidence="2" type="ORF">ElyMa_003637800</name>
</gene>
<dbReference type="AlphaFoldDB" id="A0AAV4EW60"/>
<sequence>MASLLDEINAVQPDSQLRVDAIRGAEEERLTQIANRTNPLDDELIKTKGLLRCPSLRSMKGERRKSKQDKDIHSASEKESSVAKVDHNVSSNSSKSLSTRDVVNLSSELSASRSSSYHLAGKGTQDTLLAASASALPCSQEKTAKVKTDHRETVNCDNLNSKLSNVLWPSPSISCPQYSAAVASATIDASYTLRPSGETSFISNPALRGNDSHASVNLEEIPAAPSRHNEKFSVSNACDSGADRNTGSIEGQESAVGSYVSLASYADFNTKYVNKSDTNAAVVCNGIHGEKLSTVSQELKHTLKCTENEGLKKSFSSRFKKDEEEKDVAFVCDARKELLKDVENFNKKENLTSAGKLQSTTKDSV</sequence>
<name>A0AAV4EW60_9GAST</name>
<evidence type="ECO:0000256" key="1">
    <source>
        <dbReference type="SAM" id="MobiDB-lite"/>
    </source>
</evidence>
<evidence type="ECO:0000313" key="3">
    <source>
        <dbReference type="Proteomes" id="UP000762676"/>
    </source>
</evidence>
<comment type="caution">
    <text evidence="2">The sequence shown here is derived from an EMBL/GenBank/DDBJ whole genome shotgun (WGS) entry which is preliminary data.</text>
</comment>
<evidence type="ECO:0000313" key="2">
    <source>
        <dbReference type="EMBL" id="GFR64668.1"/>
    </source>
</evidence>